<dbReference type="Proteomes" id="UP000476411">
    <property type="component" value="Chromosome"/>
</dbReference>
<protein>
    <submittedName>
        <fullName evidence="2">Transposase</fullName>
    </submittedName>
</protein>
<dbReference type="InterPro" id="IPR050900">
    <property type="entry name" value="Transposase_IS3/IS150/IS904"/>
</dbReference>
<dbReference type="SUPFAM" id="SSF53098">
    <property type="entry name" value="Ribonuclease H-like"/>
    <property type="match status" value="1"/>
</dbReference>
<dbReference type="InterPro" id="IPR036397">
    <property type="entry name" value="RNaseH_sf"/>
</dbReference>
<accession>A0A6B9ZBZ5</accession>
<dbReference type="Gene3D" id="3.30.420.10">
    <property type="entry name" value="Ribonuclease H-like superfamily/Ribonuclease H"/>
    <property type="match status" value="1"/>
</dbReference>
<gene>
    <name evidence="2" type="ORF">GWR21_10110</name>
</gene>
<dbReference type="Pfam" id="PF13333">
    <property type="entry name" value="rve_2"/>
    <property type="match status" value="1"/>
</dbReference>
<name>A0A6B9ZBZ5_9BACT</name>
<evidence type="ECO:0000313" key="3">
    <source>
        <dbReference type="Proteomes" id="UP000476411"/>
    </source>
</evidence>
<keyword evidence="3" id="KW-1185">Reference proteome</keyword>
<dbReference type="PANTHER" id="PTHR46889">
    <property type="entry name" value="TRANSPOSASE INSF FOR INSERTION SEQUENCE IS3B-RELATED"/>
    <property type="match status" value="1"/>
</dbReference>
<feature type="domain" description="Integrase catalytic" evidence="1">
    <location>
        <begin position="17"/>
        <end position="68"/>
    </location>
</feature>
<sequence>MSRLTRRGNCWDNAVSENFFKILKSETGFNTVYESFETAEREMFEFIEIWYNRQRIHSLLGYMTPEEFGKSIIKQTA</sequence>
<dbReference type="KEGG" id="chih:GWR21_10110"/>
<evidence type="ECO:0000259" key="1">
    <source>
        <dbReference type="Pfam" id="PF13333"/>
    </source>
</evidence>
<reference evidence="2 3" key="1">
    <citation type="submission" date="2020-01" db="EMBL/GenBank/DDBJ databases">
        <title>Complete genome sequence of Chitinophaga sp. H33E-04 isolated from quinoa roots.</title>
        <authorList>
            <person name="Weon H.-Y."/>
            <person name="Lee S.A."/>
        </authorList>
    </citation>
    <scope>NUCLEOTIDE SEQUENCE [LARGE SCALE GENOMIC DNA]</scope>
    <source>
        <strain evidence="2 3">H33E-04</strain>
    </source>
</reference>
<dbReference type="RefSeq" id="WP_162331626.1">
    <property type="nucleotide sequence ID" value="NZ_CP048113.1"/>
</dbReference>
<evidence type="ECO:0000313" key="2">
    <source>
        <dbReference type="EMBL" id="QHS59932.1"/>
    </source>
</evidence>
<dbReference type="InterPro" id="IPR001584">
    <property type="entry name" value="Integrase_cat-core"/>
</dbReference>
<dbReference type="GO" id="GO:0003676">
    <property type="term" value="F:nucleic acid binding"/>
    <property type="evidence" value="ECO:0007669"/>
    <property type="project" value="InterPro"/>
</dbReference>
<proteinExistence type="predicted"/>
<dbReference type="InterPro" id="IPR012337">
    <property type="entry name" value="RNaseH-like_sf"/>
</dbReference>
<organism evidence="2 3">
    <name type="scientific">Chitinophaga agri</name>
    <dbReference type="NCBI Taxonomy" id="2703787"/>
    <lineage>
        <taxon>Bacteria</taxon>
        <taxon>Pseudomonadati</taxon>
        <taxon>Bacteroidota</taxon>
        <taxon>Chitinophagia</taxon>
        <taxon>Chitinophagales</taxon>
        <taxon>Chitinophagaceae</taxon>
        <taxon>Chitinophaga</taxon>
    </lineage>
</organism>
<dbReference type="AlphaFoldDB" id="A0A6B9ZBZ5"/>
<dbReference type="GO" id="GO:0015074">
    <property type="term" value="P:DNA integration"/>
    <property type="evidence" value="ECO:0007669"/>
    <property type="project" value="InterPro"/>
</dbReference>
<dbReference type="PANTHER" id="PTHR46889:SF4">
    <property type="entry name" value="TRANSPOSASE INSO FOR INSERTION SEQUENCE ELEMENT IS911B-RELATED"/>
    <property type="match status" value="1"/>
</dbReference>
<dbReference type="EMBL" id="CP048113">
    <property type="protein sequence ID" value="QHS59932.1"/>
    <property type="molecule type" value="Genomic_DNA"/>
</dbReference>